<evidence type="ECO:0000256" key="8">
    <source>
        <dbReference type="ARBA" id="ARBA00022840"/>
    </source>
</evidence>
<reference evidence="14 15" key="1">
    <citation type="submission" date="2020-03" db="EMBL/GenBank/DDBJ databases">
        <title>Alteromonas ponticola sp. nov., isolated from seawater.</title>
        <authorList>
            <person name="Yoon J.-H."/>
            <person name="Kim Y.-O."/>
        </authorList>
    </citation>
    <scope>NUCLEOTIDE SEQUENCE [LARGE SCALE GENOMIC DNA]</scope>
    <source>
        <strain evidence="14 15">MYP5</strain>
    </source>
</reference>
<evidence type="ECO:0000256" key="3">
    <source>
        <dbReference type="ARBA" id="ARBA00013253"/>
    </source>
</evidence>
<dbReference type="InterPro" id="IPR000550">
    <property type="entry name" value="Hppk"/>
</dbReference>
<dbReference type="RefSeq" id="WP_169210797.1">
    <property type="nucleotide sequence ID" value="NZ_JAATNW010000005.1"/>
</dbReference>
<keyword evidence="6" id="KW-0547">Nucleotide-binding</keyword>
<evidence type="ECO:0000256" key="10">
    <source>
        <dbReference type="ARBA" id="ARBA00029409"/>
    </source>
</evidence>
<name>A0ABX1R183_9ALTE</name>
<dbReference type="SUPFAM" id="SSF55083">
    <property type="entry name" value="6-hydroxymethyl-7,8-dihydropterin pyrophosphokinase, HPPK"/>
    <property type="match status" value="1"/>
</dbReference>
<gene>
    <name evidence="14" type="primary">folK</name>
    <name evidence="14" type="ORF">HCJ96_09365</name>
</gene>
<dbReference type="Pfam" id="PF01288">
    <property type="entry name" value="HPPK"/>
    <property type="match status" value="1"/>
</dbReference>
<dbReference type="PANTHER" id="PTHR43071:SF1">
    <property type="entry name" value="2-AMINO-4-HYDROXY-6-HYDROXYMETHYLDIHYDROPTERIDINE PYROPHOSPHOKINASE"/>
    <property type="match status" value="1"/>
</dbReference>
<evidence type="ECO:0000256" key="6">
    <source>
        <dbReference type="ARBA" id="ARBA00022741"/>
    </source>
</evidence>
<evidence type="ECO:0000313" key="15">
    <source>
        <dbReference type="Proteomes" id="UP000709336"/>
    </source>
</evidence>
<evidence type="ECO:0000256" key="2">
    <source>
        <dbReference type="ARBA" id="ARBA00005810"/>
    </source>
</evidence>
<evidence type="ECO:0000256" key="4">
    <source>
        <dbReference type="ARBA" id="ARBA00016218"/>
    </source>
</evidence>
<organism evidence="14 15">
    <name type="scientific">Alteromonas ponticola</name>
    <dbReference type="NCBI Taxonomy" id="2720613"/>
    <lineage>
        <taxon>Bacteria</taxon>
        <taxon>Pseudomonadati</taxon>
        <taxon>Pseudomonadota</taxon>
        <taxon>Gammaproteobacteria</taxon>
        <taxon>Alteromonadales</taxon>
        <taxon>Alteromonadaceae</taxon>
        <taxon>Alteromonas/Salinimonas group</taxon>
        <taxon>Alteromonas</taxon>
    </lineage>
</organism>
<dbReference type="InterPro" id="IPR035907">
    <property type="entry name" value="Hppk_sf"/>
</dbReference>
<protein>
    <recommendedName>
        <fullName evidence="4">2-amino-4-hydroxy-6-hydroxymethyldihydropteridine pyrophosphokinase</fullName>
        <ecNumber evidence="3">2.7.6.3</ecNumber>
    </recommendedName>
    <alternativeName>
        <fullName evidence="11">6-hydroxymethyl-7,8-dihydropterin pyrophosphokinase</fullName>
    </alternativeName>
    <alternativeName>
        <fullName evidence="12">7,8-dihydro-6-hydroxymethylpterin-pyrophosphokinase</fullName>
    </alternativeName>
</protein>
<evidence type="ECO:0000256" key="5">
    <source>
        <dbReference type="ARBA" id="ARBA00022679"/>
    </source>
</evidence>
<evidence type="ECO:0000256" key="1">
    <source>
        <dbReference type="ARBA" id="ARBA00005051"/>
    </source>
</evidence>
<dbReference type="GO" id="GO:0003848">
    <property type="term" value="F:2-amino-4-hydroxy-6-hydroxymethyldihydropteridine diphosphokinase activity"/>
    <property type="evidence" value="ECO:0007669"/>
    <property type="project" value="UniProtKB-EC"/>
</dbReference>
<evidence type="ECO:0000256" key="12">
    <source>
        <dbReference type="ARBA" id="ARBA00033413"/>
    </source>
</evidence>
<dbReference type="EC" id="2.7.6.3" evidence="3"/>
<dbReference type="Gene3D" id="3.30.70.560">
    <property type="entry name" value="7,8-Dihydro-6-hydroxymethylpterin-pyrophosphokinase HPPK"/>
    <property type="match status" value="1"/>
</dbReference>
<comment type="caution">
    <text evidence="14">The sequence shown here is derived from an EMBL/GenBank/DDBJ whole genome shotgun (WGS) entry which is preliminary data.</text>
</comment>
<keyword evidence="8" id="KW-0067">ATP-binding</keyword>
<evidence type="ECO:0000256" key="11">
    <source>
        <dbReference type="ARBA" id="ARBA00029766"/>
    </source>
</evidence>
<sequence length="167" mass="18941">MHKERCYIGLGSNLGEAGKHIESALLAINEVEHTRLLRTSSMYQSAPMGPQDQPDFINSVCLIETGLKPEILLKQLQNIENKHGRERKGERWGPRTLDLDILLYGKHDIDTDTLTIPHYGMADREFVLVPLFEIAPNMVMPDGKPISQWVARCSLDGLKRLRPDNQL</sequence>
<evidence type="ECO:0000313" key="14">
    <source>
        <dbReference type="EMBL" id="NMH60224.1"/>
    </source>
</evidence>
<evidence type="ECO:0000259" key="13">
    <source>
        <dbReference type="PROSITE" id="PS00794"/>
    </source>
</evidence>
<comment type="similarity">
    <text evidence="2">Belongs to the HPPK family.</text>
</comment>
<feature type="domain" description="7,8-dihydro-6-hydroxymethylpterin-pyrophosphokinase" evidence="13">
    <location>
        <begin position="91"/>
        <end position="102"/>
    </location>
</feature>
<dbReference type="NCBIfam" id="TIGR01498">
    <property type="entry name" value="folK"/>
    <property type="match status" value="1"/>
</dbReference>
<dbReference type="PANTHER" id="PTHR43071">
    <property type="entry name" value="2-AMINO-4-HYDROXY-6-HYDROXYMETHYLDIHYDROPTERIDINE PYROPHOSPHOKINASE"/>
    <property type="match status" value="1"/>
</dbReference>
<comment type="function">
    <text evidence="10">Catalyzes the transfer of pyrophosphate from adenosine triphosphate (ATP) to 6-hydroxymethyl-7,8-dihydropterin, an enzymatic step in folate biosynthesis pathway.</text>
</comment>
<dbReference type="PROSITE" id="PS00794">
    <property type="entry name" value="HPPK"/>
    <property type="match status" value="1"/>
</dbReference>
<evidence type="ECO:0000256" key="7">
    <source>
        <dbReference type="ARBA" id="ARBA00022777"/>
    </source>
</evidence>
<keyword evidence="5 14" id="KW-0808">Transferase</keyword>
<dbReference type="Proteomes" id="UP000709336">
    <property type="component" value="Unassembled WGS sequence"/>
</dbReference>
<keyword evidence="9" id="KW-0289">Folate biosynthesis</keyword>
<dbReference type="EMBL" id="JAATNW010000005">
    <property type="protein sequence ID" value="NMH60224.1"/>
    <property type="molecule type" value="Genomic_DNA"/>
</dbReference>
<comment type="pathway">
    <text evidence="1">Cofactor biosynthesis; tetrahydrofolate biosynthesis; 2-amino-4-hydroxy-6-hydroxymethyl-7,8-dihydropteridine diphosphate from 7,8-dihydroneopterin triphosphate: step 4/4.</text>
</comment>
<dbReference type="CDD" id="cd00483">
    <property type="entry name" value="HPPK"/>
    <property type="match status" value="1"/>
</dbReference>
<proteinExistence type="inferred from homology"/>
<accession>A0ABX1R183</accession>
<keyword evidence="7" id="KW-0418">Kinase</keyword>
<evidence type="ECO:0000256" key="9">
    <source>
        <dbReference type="ARBA" id="ARBA00022909"/>
    </source>
</evidence>
<keyword evidence="15" id="KW-1185">Reference proteome</keyword>